<sequence length="312" mass="33747">MAPLRPPRPAAPRPASLLDRAEAAGARLPPLLVAAERVASSVIHGIHGRRRAGPGEAFWQFRRYQQGDSPAVIDWRRSAKSDPVFVREYEWEAAQAVWLGCDLSASMDYASRNDLPTKALRARELTLALAVLLARGGERVALAGHDSRPGQGRPALSRMALALERGAAAGEGAAPPPSPWSAPLARHARAVIIGDLLDPVEDLRAGLGRMTANGVTGHLLQVLDPAEETLPFEGRVRFEGLEGEAPLLADRVEDLRARYRQRLQAHRETVGLIARRAGWTFAVHHTDGSPQAALLGLYQALAVAPPLREGRR</sequence>
<dbReference type="PhylomeDB" id="Q2RXH0"/>
<proteinExistence type="predicted"/>
<keyword evidence="3" id="KW-1185">Reference proteome</keyword>
<evidence type="ECO:0000313" key="3">
    <source>
        <dbReference type="Proteomes" id="UP000001929"/>
    </source>
</evidence>
<feature type="domain" description="DUF58" evidence="1">
    <location>
        <begin position="61"/>
        <end position="268"/>
    </location>
</feature>
<dbReference type="Pfam" id="PF01882">
    <property type="entry name" value="DUF58"/>
    <property type="match status" value="1"/>
</dbReference>
<dbReference type="PATRIC" id="fig|269796.9.peg.427"/>
<gene>
    <name evidence="2" type="ordered locus">Rru_A0370</name>
</gene>
<evidence type="ECO:0000259" key="1">
    <source>
        <dbReference type="Pfam" id="PF01882"/>
    </source>
</evidence>
<dbReference type="HOGENOM" id="CLU_054927_3_0_5"/>
<protein>
    <recommendedName>
        <fullName evidence="1">DUF58 domain-containing protein</fullName>
    </recommendedName>
</protein>
<dbReference type="InterPro" id="IPR002881">
    <property type="entry name" value="DUF58"/>
</dbReference>
<dbReference type="RefSeq" id="WP_011388123.1">
    <property type="nucleotide sequence ID" value="NC_007643.1"/>
</dbReference>
<dbReference type="AlphaFoldDB" id="Q2RXH0"/>
<dbReference type="PANTHER" id="PTHR33608:SF6">
    <property type="entry name" value="BLL2464 PROTEIN"/>
    <property type="match status" value="1"/>
</dbReference>
<dbReference type="EnsemblBacteria" id="ABC21175">
    <property type="protein sequence ID" value="ABC21175"/>
    <property type="gene ID" value="Rru_A0370"/>
</dbReference>
<reference evidence="2 3" key="1">
    <citation type="journal article" date="2011" name="Stand. Genomic Sci.">
        <title>Complete genome sequence of Rhodospirillum rubrum type strain (S1).</title>
        <authorList>
            <person name="Munk A.C."/>
            <person name="Copeland A."/>
            <person name="Lucas S."/>
            <person name="Lapidus A."/>
            <person name="Del Rio T.G."/>
            <person name="Barry K."/>
            <person name="Detter J.C."/>
            <person name="Hammon N."/>
            <person name="Israni S."/>
            <person name="Pitluck S."/>
            <person name="Brettin T."/>
            <person name="Bruce D."/>
            <person name="Han C."/>
            <person name="Tapia R."/>
            <person name="Gilna P."/>
            <person name="Schmutz J."/>
            <person name="Larimer F."/>
            <person name="Land M."/>
            <person name="Kyrpides N.C."/>
            <person name="Mavromatis K."/>
            <person name="Richardson P."/>
            <person name="Rohde M."/>
            <person name="Goker M."/>
            <person name="Klenk H.P."/>
            <person name="Zhang Y."/>
            <person name="Roberts G.P."/>
            <person name="Reslewic S."/>
            <person name="Schwartz D.C."/>
        </authorList>
    </citation>
    <scope>NUCLEOTIDE SEQUENCE [LARGE SCALE GENOMIC DNA]</scope>
    <source>
        <strain evidence="3">ATCC 11170 / ATH 1.1.1 / DSM 467 / LMG 4362 / NCIMB 8255 / S1</strain>
    </source>
</reference>
<dbReference type="EMBL" id="CP000230">
    <property type="protein sequence ID" value="ABC21175.1"/>
    <property type="molecule type" value="Genomic_DNA"/>
</dbReference>
<accession>Q2RXH0</accession>
<dbReference type="eggNOG" id="COG1721">
    <property type="taxonomic scope" value="Bacteria"/>
</dbReference>
<dbReference type="KEGG" id="rru:Rru_A0370"/>
<dbReference type="Proteomes" id="UP000001929">
    <property type="component" value="Chromosome"/>
</dbReference>
<organism evidence="2 3">
    <name type="scientific">Rhodospirillum rubrum (strain ATCC 11170 / ATH 1.1.1 / DSM 467 / LMG 4362 / NCIMB 8255 / S1)</name>
    <dbReference type="NCBI Taxonomy" id="269796"/>
    <lineage>
        <taxon>Bacteria</taxon>
        <taxon>Pseudomonadati</taxon>
        <taxon>Pseudomonadota</taxon>
        <taxon>Alphaproteobacteria</taxon>
        <taxon>Rhodospirillales</taxon>
        <taxon>Rhodospirillaceae</taxon>
        <taxon>Rhodospirillum</taxon>
    </lineage>
</organism>
<name>Q2RXH0_RHORT</name>
<dbReference type="STRING" id="269796.Rru_A0370"/>
<dbReference type="PANTHER" id="PTHR33608">
    <property type="entry name" value="BLL2464 PROTEIN"/>
    <property type="match status" value="1"/>
</dbReference>
<evidence type="ECO:0000313" key="2">
    <source>
        <dbReference type="EMBL" id="ABC21175.1"/>
    </source>
</evidence>